<dbReference type="AlphaFoldDB" id="A0A9N8WLJ0"/>
<dbReference type="Proteomes" id="UP000789342">
    <property type="component" value="Unassembled WGS sequence"/>
</dbReference>
<name>A0A9N8WLJ0_9GLOM</name>
<reference evidence="1" key="1">
    <citation type="submission" date="2021-06" db="EMBL/GenBank/DDBJ databases">
        <authorList>
            <person name="Kallberg Y."/>
            <person name="Tangrot J."/>
            <person name="Rosling A."/>
        </authorList>
    </citation>
    <scope>NUCLEOTIDE SEQUENCE</scope>
    <source>
        <strain evidence="1">CL551</strain>
    </source>
</reference>
<evidence type="ECO:0000313" key="2">
    <source>
        <dbReference type="Proteomes" id="UP000789342"/>
    </source>
</evidence>
<protein>
    <submittedName>
        <fullName evidence="1">18304_t:CDS:1</fullName>
    </submittedName>
</protein>
<keyword evidence="2" id="KW-1185">Reference proteome</keyword>
<organism evidence="1 2">
    <name type="scientific">Acaulospora morrowiae</name>
    <dbReference type="NCBI Taxonomy" id="94023"/>
    <lineage>
        <taxon>Eukaryota</taxon>
        <taxon>Fungi</taxon>
        <taxon>Fungi incertae sedis</taxon>
        <taxon>Mucoromycota</taxon>
        <taxon>Glomeromycotina</taxon>
        <taxon>Glomeromycetes</taxon>
        <taxon>Diversisporales</taxon>
        <taxon>Acaulosporaceae</taxon>
        <taxon>Acaulospora</taxon>
    </lineage>
</organism>
<sequence>TKIREATSNRDNNALQKSTLEIYHPPTDTHKNSYSISSLNIVILLCKKDFDERDHIASGGGTQSHEEEESCGKEREWSSLKFQYIPPSTIDVDIKDVMNEEYKVVDTKSIVMEEKWFLTSDNIRKCDEVVSKESKWNKVLSPKIVAMKAVRDRDGIIIHVKTKNQPILPTLSSTSTSAIPPVP</sequence>
<feature type="non-terminal residue" evidence="1">
    <location>
        <position position="1"/>
    </location>
</feature>
<proteinExistence type="predicted"/>
<evidence type="ECO:0000313" key="1">
    <source>
        <dbReference type="EMBL" id="CAG8493593.1"/>
    </source>
</evidence>
<dbReference type="OrthoDB" id="2374192at2759"/>
<dbReference type="EMBL" id="CAJVPV010001320">
    <property type="protein sequence ID" value="CAG8493593.1"/>
    <property type="molecule type" value="Genomic_DNA"/>
</dbReference>
<accession>A0A9N8WLJ0</accession>
<gene>
    <name evidence="1" type="ORF">AMORRO_LOCUS2899</name>
</gene>
<comment type="caution">
    <text evidence="1">The sequence shown here is derived from an EMBL/GenBank/DDBJ whole genome shotgun (WGS) entry which is preliminary data.</text>
</comment>